<dbReference type="PROSITE" id="PS51015">
    <property type="entry name" value="YDG"/>
    <property type="match status" value="1"/>
</dbReference>
<evidence type="ECO:0000313" key="6">
    <source>
        <dbReference type="Proteomes" id="UP001369815"/>
    </source>
</evidence>
<evidence type="ECO:0000256" key="3">
    <source>
        <dbReference type="SAM" id="MobiDB-lite"/>
    </source>
</evidence>
<dbReference type="AlphaFoldDB" id="A0AAX6MJ71"/>
<evidence type="ECO:0000313" key="5">
    <source>
        <dbReference type="EMBL" id="KAK6952457.1"/>
    </source>
</evidence>
<organism evidence="5 6">
    <name type="scientific">Daldinia eschscholtzii</name>
    <dbReference type="NCBI Taxonomy" id="292717"/>
    <lineage>
        <taxon>Eukaryota</taxon>
        <taxon>Fungi</taxon>
        <taxon>Dikarya</taxon>
        <taxon>Ascomycota</taxon>
        <taxon>Pezizomycotina</taxon>
        <taxon>Sordariomycetes</taxon>
        <taxon>Xylariomycetidae</taxon>
        <taxon>Xylariales</taxon>
        <taxon>Hypoxylaceae</taxon>
        <taxon>Daldinia</taxon>
    </lineage>
</organism>
<dbReference type="InterPro" id="IPR003105">
    <property type="entry name" value="SRA_YDG"/>
</dbReference>
<sequence>MATVQVFDVGSSKAEQLQHMKYQNRATISMLGAKSKRLRRVVTPEDGPHCEDLLKRGRVYLRWLDTIEITPQLKTKATLPEMLELITNKPELFYPQDMKASARALYKKWESENWGATNVVDEEEAAVEEVAPGNGQEMPMIQSPLPPSDHPIYGEQGIMHGIMVVRGPNGKMSYRLNPNVPARPAKIYGHNNIPIGSWFATRLVALHRGAHGSSVGGIAGSTETGAYSIVVSKAYNDLDDDQGDTLYYSGSNSHKNDNPYQSAPSSAGTNALKASLRTGRPVRVLRAGGPHSSKNNFWLPKCGIRYDGLYQVTGIRERKNTNGTPLLPE</sequence>
<dbReference type="GO" id="GO:0005634">
    <property type="term" value="C:nucleus"/>
    <property type="evidence" value="ECO:0007669"/>
    <property type="project" value="UniProtKB-SubCell"/>
</dbReference>
<dbReference type="GO" id="GO:0061630">
    <property type="term" value="F:ubiquitin protein ligase activity"/>
    <property type="evidence" value="ECO:0007669"/>
    <property type="project" value="TreeGrafter"/>
</dbReference>
<protein>
    <recommendedName>
        <fullName evidence="4">YDG domain-containing protein</fullName>
    </recommendedName>
</protein>
<feature type="domain" description="YDG" evidence="4">
    <location>
        <begin position="188"/>
        <end position="329"/>
    </location>
</feature>
<proteinExistence type="predicted"/>
<dbReference type="Pfam" id="PF02182">
    <property type="entry name" value="SAD_SRA"/>
    <property type="match status" value="1"/>
</dbReference>
<name>A0AAX6MJ71_9PEZI</name>
<dbReference type="PANTHER" id="PTHR14140">
    <property type="entry name" value="E3 UBIQUITIN-PROTEIN LIGASE UHRF-RELATED"/>
    <property type="match status" value="1"/>
</dbReference>
<dbReference type="InterPro" id="IPR036987">
    <property type="entry name" value="SRA-YDG_sf"/>
</dbReference>
<dbReference type="SUPFAM" id="SSF88697">
    <property type="entry name" value="PUA domain-like"/>
    <property type="match status" value="1"/>
</dbReference>
<feature type="compositionally biased region" description="Polar residues" evidence="3">
    <location>
        <begin position="248"/>
        <end position="269"/>
    </location>
</feature>
<evidence type="ECO:0000256" key="2">
    <source>
        <dbReference type="PROSITE-ProRule" id="PRU00358"/>
    </source>
</evidence>
<accession>A0AAX6MJ71</accession>
<gene>
    <name evidence="5" type="ORF">Daesc_006994</name>
</gene>
<dbReference type="EMBL" id="JBANMG010000006">
    <property type="protein sequence ID" value="KAK6952457.1"/>
    <property type="molecule type" value="Genomic_DNA"/>
</dbReference>
<keyword evidence="1 2" id="KW-0539">Nucleus</keyword>
<reference evidence="5 6" key="1">
    <citation type="journal article" date="2024" name="Front Chem Biol">
        <title>Unveiling the potential of Daldinia eschscholtzii MFLUCC 19-0629 through bioactivity and bioinformatics studies for enhanced sustainable agriculture production.</title>
        <authorList>
            <person name="Brooks S."/>
            <person name="Weaver J.A."/>
            <person name="Klomchit A."/>
            <person name="Alharthi S.A."/>
            <person name="Onlamun T."/>
            <person name="Nurani R."/>
            <person name="Vong T.K."/>
            <person name="Alberti F."/>
            <person name="Greco C."/>
        </authorList>
    </citation>
    <scope>NUCLEOTIDE SEQUENCE [LARGE SCALE GENOMIC DNA]</scope>
    <source>
        <strain evidence="5">MFLUCC 19-0629</strain>
    </source>
</reference>
<dbReference type="Proteomes" id="UP001369815">
    <property type="component" value="Unassembled WGS sequence"/>
</dbReference>
<evidence type="ECO:0000259" key="4">
    <source>
        <dbReference type="PROSITE" id="PS51015"/>
    </source>
</evidence>
<comment type="subcellular location">
    <subcellularLocation>
        <location evidence="2">Nucleus</location>
    </subcellularLocation>
</comment>
<dbReference type="InterPro" id="IPR015947">
    <property type="entry name" value="PUA-like_sf"/>
</dbReference>
<keyword evidence="6" id="KW-1185">Reference proteome</keyword>
<feature type="region of interest" description="Disordered" evidence="3">
    <location>
        <begin position="245"/>
        <end position="270"/>
    </location>
</feature>
<dbReference type="GO" id="GO:0016567">
    <property type="term" value="P:protein ubiquitination"/>
    <property type="evidence" value="ECO:0007669"/>
    <property type="project" value="TreeGrafter"/>
</dbReference>
<comment type="caution">
    <text evidence="5">The sequence shown here is derived from an EMBL/GenBank/DDBJ whole genome shotgun (WGS) entry which is preliminary data.</text>
</comment>
<dbReference type="PANTHER" id="PTHR14140:SF27">
    <property type="entry name" value="OS04G0289800 PROTEIN"/>
    <property type="match status" value="1"/>
</dbReference>
<dbReference type="Gene3D" id="2.30.280.10">
    <property type="entry name" value="SRA-YDG"/>
    <property type="match status" value="1"/>
</dbReference>
<dbReference type="InterPro" id="IPR045134">
    <property type="entry name" value="UHRF1/2-like"/>
</dbReference>
<dbReference type="SMART" id="SM00466">
    <property type="entry name" value="SRA"/>
    <property type="match status" value="1"/>
</dbReference>
<evidence type="ECO:0000256" key="1">
    <source>
        <dbReference type="ARBA" id="ARBA00023242"/>
    </source>
</evidence>
<dbReference type="GO" id="GO:0044027">
    <property type="term" value="P:negative regulation of gene expression via chromosomal CpG island methylation"/>
    <property type="evidence" value="ECO:0007669"/>
    <property type="project" value="TreeGrafter"/>
</dbReference>